<evidence type="ECO:0000313" key="2">
    <source>
        <dbReference type="Proteomes" id="UP001153321"/>
    </source>
</evidence>
<keyword evidence="2" id="KW-1185">Reference proteome</keyword>
<name>A0A9P0I3M9_SPOLI</name>
<dbReference type="Proteomes" id="UP001153321">
    <property type="component" value="Chromosome 18"/>
</dbReference>
<gene>
    <name evidence="1" type="ORF">SPLIT_LOCUS4211</name>
</gene>
<protein>
    <submittedName>
        <fullName evidence="1">Uncharacterized protein</fullName>
    </submittedName>
</protein>
<evidence type="ECO:0000313" key="1">
    <source>
        <dbReference type="EMBL" id="CAH1638853.1"/>
    </source>
</evidence>
<dbReference type="EMBL" id="LR824549">
    <property type="protein sequence ID" value="CAH1638853.1"/>
    <property type="molecule type" value="Genomic_DNA"/>
</dbReference>
<organism evidence="1 2">
    <name type="scientific">Spodoptera littoralis</name>
    <name type="common">Egyptian cotton leafworm</name>
    <dbReference type="NCBI Taxonomy" id="7109"/>
    <lineage>
        <taxon>Eukaryota</taxon>
        <taxon>Metazoa</taxon>
        <taxon>Ecdysozoa</taxon>
        <taxon>Arthropoda</taxon>
        <taxon>Hexapoda</taxon>
        <taxon>Insecta</taxon>
        <taxon>Pterygota</taxon>
        <taxon>Neoptera</taxon>
        <taxon>Endopterygota</taxon>
        <taxon>Lepidoptera</taxon>
        <taxon>Glossata</taxon>
        <taxon>Ditrysia</taxon>
        <taxon>Noctuoidea</taxon>
        <taxon>Noctuidae</taxon>
        <taxon>Amphipyrinae</taxon>
        <taxon>Spodoptera</taxon>
    </lineage>
</organism>
<sequence>MYVIICTDHLVVSNWRCPWTPGTPGRYKYVTGLLRIGNLRIVEDSGIGETGDGGNWASGNLSCTTKHNSSVASRLFSVRPWYHSCRARPFVPKHISQT</sequence>
<proteinExistence type="predicted"/>
<accession>A0A9P0I3M9</accession>
<reference evidence="1" key="1">
    <citation type="submission" date="2022-02" db="EMBL/GenBank/DDBJ databases">
        <authorList>
            <person name="King R."/>
        </authorList>
    </citation>
    <scope>NUCLEOTIDE SEQUENCE</scope>
</reference>
<dbReference type="AlphaFoldDB" id="A0A9P0I3M9"/>